<dbReference type="Proteomes" id="UP000634435">
    <property type="component" value="Unassembled WGS sequence"/>
</dbReference>
<evidence type="ECO:0000313" key="3">
    <source>
        <dbReference type="Proteomes" id="UP000634435"/>
    </source>
</evidence>
<keyword evidence="1" id="KW-0812">Transmembrane</keyword>
<proteinExistence type="predicted"/>
<feature type="transmembrane region" description="Helical" evidence="1">
    <location>
        <begin position="74"/>
        <end position="94"/>
    </location>
</feature>
<evidence type="ECO:0000313" key="2">
    <source>
        <dbReference type="EMBL" id="GGJ69655.1"/>
    </source>
</evidence>
<dbReference type="Pfam" id="PF17099">
    <property type="entry name" value="TrpP"/>
    <property type="match status" value="1"/>
</dbReference>
<keyword evidence="1" id="KW-0472">Membrane</keyword>
<evidence type="ECO:0000256" key="1">
    <source>
        <dbReference type="SAM" id="Phobius"/>
    </source>
</evidence>
<name>A0ABQ2DRZ5_9BACI</name>
<dbReference type="InterPro" id="IPR031360">
    <property type="entry name" value="TrpP"/>
</dbReference>
<dbReference type="EMBL" id="BMPN01000006">
    <property type="protein sequence ID" value="GGJ69655.1"/>
    <property type="molecule type" value="Genomic_DNA"/>
</dbReference>
<reference evidence="3" key="1">
    <citation type="journal article" date="2019" name="Int. J. Syst. Evol. Microbiol.">
        <title>The Global Catalogue of Microorganisms (GCM) 10K type strain sequencing project: providing services to taxonomists for standard genome sequencing and annotation.</title>
        <authorList>
            <consortium name="The Broad Institute Genomics Platform"/>
            <consortium name="The Broad Institute Genome Sequencing Center for Infectious Disease"/>
            <person name="Wu L."/>
            <person name="Ma J."/>
        </authorList>
    </citation>
    <scope>NUCLEOTIDE SEQUENCE [LARGE SCALE GENOMIC DNA]</scope>
    <source>
        <strain evidence="3">JCM 30071</strain>
    </source>
</reference>
<feature type="transmembrane region" description="Helical" evidence="1">
    <location>
        <begin position="134"/>
        <end position="160"/>
    </location>
</feature>
<dbReference type="RefSeq" id="WP_021292212.1">
    <property type="nucleotide sequence ID" value="NZ_BMPN01000006.1"/>
</dbReference>
<gene>
    <name evidence="2" type="primary">trpP</name>
    <name evidence="2" type="ORF">GCM10007111_34200</name>
</gene>
<comment type="caution">
    <text evidence="2">The sequence shown here is derived from an EMBL/GenBank/DDBJ whole genome shotgun (WGS) entry which is preliminary data.</text>
</comment>
<feature type="transmembrane region" description="Helical" evidence="1">
    <location>
        <begin position="106"/>
        <end position="128"/>
    </location>
</feature>
<feature type="transmembrane region" description="Helical" evidence="1">
    <location>
        <begin position="6"/>
        <end position="28"/>
    </location>
</feature>
<keyword evidence="3" id="KW-1185">Reference proteome</keyword>
<organism evidence="2 3">
    <name type="scientific">Virgibacillus kapii</name>
    <dbReference type="NCBI Taxonomy" id="1638645"/>
    <lineage>
        <taxon>Bacteria</taxon>
        <taxon>Bacillati</taxon>
        <taxon>Bacillota</taxon>
        <taxon>Bacilli</taxon>
        <taxon>Bacillales</taxon>
        <taxon>Bacillaceae</taxon>
        <taxon>Virgibacillus</taxon>
    </lineage>
</organism>
<protein>
    <submittedName>
        <fullName evidence="2">Tryptophan transport protein</fullName>
    </submittedName>
</protein>
<sequence length="173" mass="18263">MNTRILIILSLLVGIGAVLHAVVPPVLFGVKPDMLLAMMFLGILLFPKIKYVAILSIATGVVSALTTTAPGGQIANLIDKPLTAMLFLAMFIVIKDRMNPSYSAPALTAVGTMISGAIFLSTALFLIGLMDGSFIALFGIAVLPAALLNTVIMAVVYPIVQKILKRSQPLIIT</sequence>
<accession>A0ABQ2DRZ5</accession>
<keyword evidence="1" id="KW-1133">Transmembrane helix</keyword>
<feature type="transmembrane region" description="Helical" evidence="1">
    <location>
        <begin position="35"/>
        <end position="62"/>
    </location>
</feature>